<accession>A0A0E0AUL5</accession>
<keyword evidence="1" id="KW-0812">Transmembrane</keyword>
<keyword evidence="1" id="KW-0472">Membrane</keyword>
<dbReference type="Proteomes" id="UP000026961">
    <property type="component" value="Chromosome 8"/>
</dbReference>
<dbReference type="HOGENOM" id="CLU_2363166_0_0_1"/>
<keyword evidence="1" id="KW-1133">Transmembrane helix</keyword>
<dbReference type="EnsemblPlants" id="OGLUM08G13230.1">
    <property type="protein sequence ID" value="OGLUM08G13230.1"/>
    <property type="gene ID" value="OGLUM08G13230"/>
</dbReference>
<name>A0A0E0AUL5_9ORYZ</name>
<evidence type="ECO:0000313" key="3">
    <source>
        <dbReference type="Proteomes" id="UP000026961"/>
    </source>
</evidence>
<reference evidence="2" key="1">
    <citation type="submission" date="2015-04" db="UniProtKB">
        <authorList>
            <consortium name="EnsemblPlants"/>
        </authorList>
    </citation>
    <scope>IDENTIFICATION</scope>
</reference>
<evidence type="ECO:0000256" key="1">
    <source>
        <dbReference type="SAM" id="Phobius"/>
    </source>
</evidence>
<dbReference type="Gramene" id="OGLUM08G13230.1">
    <property type="protein sequence ID" value="OGLUM08G13230.1"/>
    <property type="gene ID" value="OGLUM08G13230"/>
</dbReference>
<sequence length="96" mass="10259">MPLPFSFLSTSVISLPLSLFSLPFFGSSVLRHGRQRVLHLVVPAADMAPSPPSSRESVAGVLLRHGRRQALHLVVPTGRRDSLAAVVEEIGGVHAT</sequence>
<evidence type="ECO:0000313" key="2">
    <source>
        <dbReference type="EnsemblPlants" id="OGLUM08G13230.1"/>
    </source>
</evidence>
<dbReference type="AlphaFoldDB" id="A0A0E0AUL5"/>
<feature type="transmembrane region" description="Helical" evidence="1">
    <location>
        <begin position="6"/>
        <end position="26"/>
    </location>
</feature>
<proteinExistence type="predicted"/>
<protein>
    <submittedName>
        <fullName evidence="2">Uncharacterized protein</fullName>
    </submittedName>
</protein>
<keyword evidence="3" id="KW-1185">Reference proteome</keyword>
<organism evidence="2">
    <name type="scientific">Oryza glumipatula</name>
    <dbReference type="NCBI Taxonomy" id="40148"/>
    <lineage>
        <taxon>Eukaryota</taxon>
        <taxon>Viridiplantae</taxon>
        <taxon>Streptophyta</taxon>
        <taxon>Embryophyta</taxon>
        <taxon>Tracheophyta</taxon>
        <taxon>Spermatophyta</taxon>
        <taxon>Magnoliopsida</taxon>
        <taxon>Liliopsida</taxon>
        <taxon>Poales</taxon>
        <taxon>Poaceae</taxon>
        <taxon>BOP clade</taxon>
        <taxon>Oryzoideae</taxon>
        <taxon>Oryzeae</taxon>
        <taxon>Oryzinae</taxon>
        <taxon>Oryza</taxon>
    </lineage>
</organism>
<reference evidence="2" key="2">
    <citation type="submission" date="2018-05" db="EMBL/GenBank/DDBJ databases">
        <title>OgluRS3 (Oryza glumaepatula Reference Sequence Version 3).</title>
        <authorList>
            <person name="Zhang J."/>
            <person name="Kudrna D."/>
            <person name="Lee S."/>
            <person name="Talag J."/>
            <person name="Welchert J."/>
            <person name="Wing R.A."/>
        </authorList>
    </citation>
    <scope>NUCLEOTIDE SEQUENCE [LARGE SCALE GENOMIC DNA]</scope>
</reference>